<sequence>MSVSAFQHPYLSGLVGDDETAEVFSVKAEIDAMLAFEASLARAQAACGLIPREAAELITEVSRVFEPDMAQLRMGTGRDGVVVADLVKQLRRAVEKQAGSTDAATHVHFGATSQDVIDTALVLRLKRACNIFIDRLMSVEAQFAEVDAKYGSRALMGHTRMQAAIEIRVSDRLRAWSEPLTRHRDRLVAIVETGLPVQFGGAAGTLERLGDKAAAVREALAKELQLTDALHWQSQRDRLVDLAGVLTLITGTLGKFGQDVALLAEMGGEIALAGGGGSSAMAHKQNPVAAEALVALARFNAVQVSGMQQSMVHEQERSGAAWTLEWLLLPPMVMATGASLRLAMELVGNIKSIGRA</sequence>
<evidence type="ECO:0000313" key="5">
    <source>
        <dbReference type="Proteomes" id="UP001202827"/>
    </source>
</evidence>
<name>A0ABT0IN17_9HYPH</name>
<organism evidence="4 5">
    <name type="scientific">Neorhizobium turbinariae</name>
    <dbReference type="NCBI Taxonomy" id="2937795"/>
    <lineage>
        <taxon>Bacteria</taxon>
        <taxon>Pseudomonadati</taxon>
        <taxon>Pseudomonadota</taxon>
        <taxon>Alphaproteobacteria</taxon>
        <taxon>Hyphomicrobiales</taxon>
        <taxon>Rhizobiaceae</taxon>
        <taxon>Rhizobium/Agrobacterium group</taxon>
        <taxon>Neorhizobium</taxon>
    </lineage>
</organism>
<keyword evidence="5" id="KW-1185">Reference proteome</keyword>
<evidence type="ECO:0000256" key="2">
    <source>
        <dbReference type="NCBIfam" id="TIGR02426"/>
    </source>
</evidence>
<dbReference type="PRINTS" id="PR00145">
    <property type="entry name" value="ARGSUCLYASE"/>
</dbReference>
<protein>
    <recommendedName>
        <fullName evidence="2">3-carboxy-cis,cis-muconate cycloisomerase</fullName>
        <ecNumber evidence="2">5.5.1.2</ecNumber>
    </recommendedName>
</protein>
<dbReference type="NCBIfam" id="TIGR02426">
    <property type="entry name" value="protocat_pcaB"/>
    <property type="match status" value="1"/>
</dbReference>
<dbReference type="EMBL" id="JALPRY010000006">
    <property type="protein sequence ID" value="MCK8779279.1"/>
    <property type="molecule type" value="Genomic_DNA"/>
</dbReference>
<dbReference type="Proteomes" id="UP001202827">
    <property type="component" value="Unassembled WGS sequence"/>
</dbReference>
<comment type="caution">
    <text evidence="4">The sequence shown here is derived from an EMBL/GenBank/DDBJ whole genome shotgun (WGS) entry which is preliminary data.</text>
</comment>
<dbReference type="InterPro" id="IPR000362">
    <property type="entry name" value="Fumarate_lyase_fam"/>
</dbReference>
<dbReference type="InterPro" id="IPR008948">
    <property type="entry name" value="L-Aspartase-like"/>
</dbReference>
<dbReference type="Pfam" id="PF00206">
    <property type="entry name" value="Lyase_1"/>
    <property type="match status" value="1"/>
</dbReference>
<comment type="similarity">
    <text evidence="1">Belongs to the class-II fumarase/aspartase family.</text>
</comment>
<dbReference type="RefSeq" id="WP_248682049.1">
    <property type="nucleotide sequence ID" value="NZ_JALPRY010000006.1"/>
</dbReference>
<evidence type="ECO:0000256" key="1">
    <source>
        <dbReference type="ARBA" id="ARBA00034772"/>
    </source>
</evidence>
<dbReference type="InterPro" id="IPR012789">
    <property type="entry name" value="Protocat_PcaB-like"/>
</dbReference>
<dbReference type="PANTHER" id="PTHR43172">
    <property type="entry name" value="ADENYLOSUCCINATE LYASE"/>
    <property type="match status" value="1"/>
</dbReference>
<accession>A0ABT0IN17</accession>
<dbReference type="InterPro" id="IPR022761">
    <property type="entry name" value="Fumarate_lyase_N"/>
</dbReference>
<dbReference type="SUPFAM" id="SSF48557">
    <property type="entry name" value="L-aspartase-like"/>
    <property type="match status" value="1"/>
</dbReference>
<reference evidence="4 5" key="1">
    <citation type="submission" date="2022-04" db="EMBL/GenBank/DDBJ databases">
        <title>Rhizobium coralii sp. nov., isolated from coral Turbinaria peltata.</title>
        <authorList>
            <person name="Sun H."/>
        </authorList>
    </citation>
    <scope>NUCLEOTIDE SEQUENCE [LARGE SCALE GENOMIC DNA]</scope>
    <source>
        <strain evidence="4 5">NTR19</strain>
    </source>
</reference>
<dbReference type="PROSITE" id="PS00163">
    <property type="entry name" value="FUMARATE_LYASES"/>
    <property type="match status" value="1"/>
</dbReference>
<dbReference type="GO" id="GO:0047472">
    <property type="term" value="F:3-carboxy-cis,cis-muconate cycloisomerase activity"/>
    <property type="evidence" value="ECO:0007669"/>
    <property type="project" value="UniProtKB-EC"/>
</dbReference>
<dbReference type="InterPro" id="IPR020557">
    <property type="entry name" value="Fumarate_lyase_CS"/>
</dbReference>
<dbReference type="PANTHER" id="PTHR43172:SF2">
    <property type="entry name" value="ADENYLOSUCCINATE LYASE C-TERMINAL DOMAIN-CONTAINING PROTEIN"/>
    <property type="match status" value="1"/>
</dbReference>
<dbReference type="Gene3D" id="1.20.200.10">
    <property type="entry name" value="Fumarase/aspartase (Central domain)"/>
    <property type="match status" value="1"/>
</dbReference>
<dbReference type="EC" id="5.5.1.2" evidence="2"/>
<gene>
    <name evidence="4" type="ORF">M0654_04700</name>
</gene>
<proteinExistence type="inferred from homology"/>
<evidence type="ECO:0000259" key="3">
    <source>
        <dbReference type="Pfam" id="PF00206"/>
    </source>
</evidence>
<feature type="domain" description="Fumarate lyase N-terminal" evidence="3">
    <location>
        <begin position="18"/>
        <end position="297"/>
    </location>
</feature>
<dbReference type="NCBIfam" id="NF004631">
    <property type="entry name" value="PRK05975.1"/>
    <property type="match status" value="1"/>
</dbReference>
<evidence type="ECO:0000313" key="4">
    <source>
        <dbReference type="EMBL" id="MCK8779279.1"/>
    </source>
</evidence>
<keyword evidence="4" id="KW-0413">Isomerase</keyword>
<dbReference type="PRINTS" id="PR00149">
    <property type="entry name" value="FUMRATELYASE"/>
</dbReference>